<reference evidence="8" key="1">
    <citation type="submission" date="2023-06" db="EMBL/GenBank/DDBJ databases">
        <title>Genome-scale phylogeny and comparative genomics of the fungal order Sordariales.</title>
        <authorList>
            <consortium name="Lawrence Berkeley National Laboratory"/>
            <person name="Hensen N."/>
            <person name="Bonometti L."/>
            <person name="Westerberg I."/>
            <person name="Brannstrom I.O."/>
            <person name="Guillou S."/>
            <person name="Cros-Aarteil S."/>
            <person name="Calhoun S."/>
            <person name="Haridas S."/>
            <person name="Kuo A."/>
            <person name="Mondo S."/>
            <person name="Pangilinan J."/>
            <person name="Riley R."/>
            <person name="Labutti K."/>
            <person name="Andreopoulos B."/>
            <person name="Lipzen A."/>
            <person name="Chen C."/>
            <person name="Yanf M."/>
            <person name="Daum C."/>
            <person name="Ng V."/>
            <person name="Clum A."/>
            <person name="Steindorff A."/>
            <person name="Ohm R."/>
            <person name="Martin F."/>
            <person name="Silar P."/>
            <person name="Natvig D."/>
            <person name="Lalanne C."/>
            <person name="Gautier V."/>
            <person name="Ament-Velasquez S.L."/>
            <person name="Kruys A."/>
            <person name="Hutchinson M.I."/>
            <person name="Powell A.J."/>
            <person name="Barry K."/>
            <person name="Miller A.N."/>
            <person name="Grigoriev I.V."/>
            <person name="Debuchy R."/>
            <person name="Gladieux P."/>
            <person name="Thoren M.H."/>
            <person name="Johannesson H."/>
        </authorList>
    </citation>
    <scope>NUCLEOTIDE SEQUENCE</scope>
    <source>
        <strain evidence="8">8032-3</strain>
    </source>
</reference>
<sequence>MAAATSECESPALDIHMATGLIAVAFKVKGTSSLVLMLLLVVAKTFTGKITSWNDLAITTPKSSASLLLEKITIFFRSNFLGTTHNFEKYLNMTNAADYPTTLSKTWTGSYADSGSLSMEQINNGGKPTIASQGGDDLTLKIQYIPTTLGAYPIILFTYETVCSKYSNATIGANVKAFLTYTSPAASQNLLPTQPPLRAAPLGDRSPIDAPAGSALRHLSRCVRSIREQDAITDGGTVEHQPKPEQHPYLNSGLVEDLYASPPPADVLNLPASSDGPIIVSLSDLLAAIPDIAKDKSNFFVFGYAWTSNPNYYHFGIMGLLEATVITVAIRMIITVRSPSASPCLGAWLSQSPALSTYSRRSRRSSNYGICGFMILSPKLQPVQRFFYHFGAILIKDKGFIKGSIFDGDMTPWYNIEAARALGVTCWEFIRLAVLPYGRPGVVSGEMLGLGGVSETFASKIANGAAESGIDLGLYIAAGLVLFGLTFAVNAQAVVNRRKEFSE</sequence>
<dbReference type="GO" id="GO:0016020">
    <property type="term" value="C:membrane"/>
    <property type="evidence" value="ECO:0007669"/>
    <property type="project" value="UniProtKB-SubCell"/>
</dbReference>
<evidence type="ECO:0000256" key="4">
    <source>
        <dbReference type="ARBA" id="ARBA00022989"/>
    </source>
</evidence>
<dbReference type="PANTHER" id="PTHR42996">
    <property type="entry name" value="PHOSPHATE-BINDING PROTEIN PSTS"/>
    <property type="match status" value="1"/>
</dbReference>
<accession>A0AAJ0BPV1</accession>
<keyword evidence="9" id="KW-1185">Reference proteome</keyword>
<evidence type="ECO:0000256" key="1">
    <source>
        <dbReference type="ARBA" id="ARBA00004141"/>
    </source>
</evidence>
<feature type="transmembrane region" description="Helical" evidence="6">
    <location>
        <begin position="472"/>
        <end position="495"/>
    </location>
</feature>
<dbReference type="GeneID" id="85313553"/>
<feature type="domain" description="PBP" evidence="7">
    <location>
        <begin position="41"/>
        <end position="182"/>
    </location>
</feature>
<evidence type="ECO:0000256" key="3">
    <source>
        <dbReference type="ARBA" id="ARBA00022692"/>
    </source>
</evidence>
<organism evidence="8 9">
    <name type="scientific">Phialemonium atrogriseum</name>
    <dbReference type="NCBI Taxonomy" id="1093897"/>
    <lineage>
        <taxon>Eukaryota</taxon>
        <taxon>Fungi</taxon>
        <taxon>Dikarya</taxon>
        <taxon>Ascomycota</taxon>
        <taxon>Pezizomycotina</taxon>
        <taxon>Sordariomycetes</taxon>
        <taxon>Sordariomycetidae</taxon>
        <taxon>Cephalothecales</taxon>
        <taxon>Cephalothecaceae</taxon>
        <taxon>Phialemonium</taxon>
    </lineage>
</organism>
<gene>
    <name evidence="8" type="ORF">QBC33DRAFT_564331</name>
</gene>
<dbReference type="SUPFAM" id="SSF53850">
    <property type="entry name" value="Periplasmic binding protein-like II"/>
    <property type="match status" value="1"/>
</dbReference>
<dbReference type="Proteomes" id="UP001244011">
    <property type="component" value="Unassembled WGS sequence"/>
</dbReference>
<keyword evidence="5 6" id="KW-0472">Membrane</keyword>
<keyword evidence="4 6" id="KW-1133">Transmembrane helix</keyword>
<evidence type="ECO:0000313" key="9">
    <source>
        <dbReference type="Proteomes" id="UP001244011"/>
    </source>
</evidence>
<evidence type="ECO:0000256" key="5">
    <source>
        <dbReference type="ARBA" id="ARBA00023136"/>
    </source>
</evidence>
<comment type="subcellular location">
    <subcellularLocation>
        <location evidence="1">Membrane</location>
        <topology evidence="1">Multi-pass membrane protein</topology>
    </subcellularLocation>
</comment>
<dbReference type="GO" id="GO:0055085">
    <property type="term" value="P:transmembrane transport"/>
    <property type="evidence" value="ECO:0007669"/>
    <property type="project" value="InterPro"/>
</dbReference>
<comment type="caution">
    <text evidence="8">The sequence shown here is derived from an EMBL/GenBank/DDBJ whole genome shotgun (WGS) entry which is preliminary data.</text>
</comment>
<dbReference type="InterPro" id="IPR035906">
    <property type="entry name" value="MetI-like_sf"/>
</dbReference>
<evidence type="ECO:0000259" key="7">
    <source>
        <dbReference type="Pfam" id="PF12849"/>
    </source>
</evidence>
<dbReference type="Gene3D" id="1.10.3720.10">
    <property type="entry name" value="MetI-like"/>
    <property type="match status" value="1"/>
</dbReference>
<dbReference type="EMBL" id="MU839048">
    <property type="protein sequence ID" value="KAK1761882.1"/>
    <property type="molecule type" value="Genomic_DNA"/>
</dbReference>
<keyword evidence="3 6" id="KW-0812">Transmembrane</keyword>
<protein>
    <recommendedName>
        <fullName evidence="7">PBP domain-containing protein</fullName>
    </recommendedName>
</protein>
<proteinExistence type="inferred from homology"/>
<dbReference type="Gene3D" id="3.40.190.10">
    <property type="entry name" value="Periplasmic binding protein-like II"/>
    <property type="match status" value="1"/>
</dbReference>
<evidence type="ECO:0000256" key="2">
    <source>
        <dbReference type="ARBA" id="ARBA00008725"/>
    </source>
</evidence>
<evidence type="ECO:0000313" key="8">
    <source>
        <dbReference type="EMBL" id="KAK1761882.1"/>
    </source>
</evidence>
<dbReference type="Pfam" id="PF12849">
    <property type="entry name" value="PBP_like_2"/>
    <property type="match status" value="1"/>
</dbReference>
<dbReference type="InterPro" id="IPR050962">
    <property type="entry name" value="Phosphate-bind_PstS"/>
</dbReference>
<name>A0AAJ0BPV1_9PEZI</name>
<dbReference type="InterPro" id="IPR000515">
    <property type="entry name" value="MetI-like"/>
</dbReference>
<dbReference type="SUPFAM" id="SSF161098">
    <property type="entry name" value="MetI-like"/>
    <property type="match status" value="1"/>
</dbReference>
<dbReference type="RefSeq" id="XP_060278095.1">
    <property type="nucleotide sequence ID" value="XM_060430366.1"/>
</dbReference>
<dbReference type="CDD" id="cd06261">
    <property type="entry name" value="TM_PBP2"/>
    <property type="match status" value="1"/>
</dbReference>
<dbReference type="AlphaFoldDB" id="A0AAJ0BPV1"/>
<comment type="similarity">
    <text evidence="2">Belongs to the PstS family.</text>
</comment>
<dbReference type="InterPro" id="IPR024370">
    <property type="entry name" value="PBP_domain"/>
</dbReference>
<evidence type="ECO:0000256" key="6">
    <source>
        <dbReference type="SAM" id="Phobius"/>
    </source>
</evidence>
<dbReference type="PANTHER" id="PTHR42996:SF1">
    <property type="entry name" value="PHOSPHATE-BINDING PROTEIN PSTS"/>
    <property type="match status" value="1"/>
</dbReference>